<accession>A0A0J8G1D1</accession>
<dbReference type="OrthoDB" id="9796761at2"/>
<protein>
    <submittedName>
        <fullName evidence="1">Uncharacterized protein</fullName>
    </submittedName>
</protein>
<evidence type="ECO:0000313" key="1">
    <source>
        <dbReference type="EMBL" id="KMT54824.1"/>
    </source>
</evidence>
<comment type="caution">
    <text evidence="1">The sequence shown here is derived from an EMBL/GenBank/DDBJ whole genome shotgun (WGS) entry which is preliminary data.</text>
</comment>
<dbReference type="RefSeq" id="WP_048725530.1">
    <property type="nucleotide sequence ID" value="NZ_JBJGXJ010000014.1"/>
</dbReference>
<reference evidence="1 2" key="1">
    <citation type="submission" date="2015-06" db="EMBL/GenBank/DDBJ databases">
        <title>Draft genome sequence of an Antarctic Pseudomonas sp. strain KG01 with full potential for biotechnological applications.</title>
        <authorList>
            <person name="Pavlov M.S."/>
            <person name="Lira F."/>
            <person name="Martinez J.L."/>
            <person name="Marshall S.H."/>
        </authorList>
    </citation>
    <scope>NUCLEOTIDE SEQUENCE [LARGE SCALE GENOMIC DNA]</scope>
    <source>
        <strain evidence="1 2">KG01</strain>
    </source>
</reference>
<dbReference type="PATRIC" id="fig|1674920.3.peg.969"/>
<dbReference type="STRING" id="1674920.ACR52_15240"/>
<sequence>MNFINIVECGIVIRRQALLSKFIDIDRLSAVLEFDAPLDMSADLISFGPCFGGEATDELTRRLEAVGLQYVDDFFVFSGEFPMWCKFKVGINTD</sequence>
<dbReference type="AlphaFoldDB" id="A0A0J8G1D1"/>
<proteinExistence type="predicted"/>
<dbReference type="Proteomes" id="UP000037551">
    <property type="component" value="Unassembled WGS sequence"/>
</dbReference>
<organism evidence="1 2">
    <name type="scientific">Pseudomonas fildesensis</name>
    <dbReference type="NCBI Taxonomy" id="1674920"/>
    <lineage>
        <taxon>Bacteria</taxon>
        <taxon>Pseudomonadati</taxon>
        <taxon>Pseudomonadota</taxon>
        <taxon>Gammaproteobacteria</taxon>
        <taxon>Pseudomonadales</taxon>
        <taxon>Pseudomonadaceae</taxon>
        <taxon>Pseudomonas</taxon>
    </lineage>
</organism>
<name>A0A0J8G1D1_9PSED</name>
<keyword evidence="2" id="KW-1185">Reference proteome</keyword>
<gene>
    <name evidence="1" type="ORF">ACR52_15240</name>
</gene>
<evidence type="ECO:0000313" key="2">
    <source>
        <dbReference type="Proteomes" id="UP000037551"/>
    </source>
</evidence>
<dbReference type="EMBL" id="LFMW01000009">
    <property type="protein sequence ID" value="KMT54824.1"/>
    <property type="molecule type" value="Genomic_DNA"/>
</dbReference>